<keyword evidence="2" id="KW-0946">Virion</keyword>
<dbReference type="PROSITE" id="PS51688">
    <property type="entry name" value="ICA"/>
    <property type="match status" value="1"/>
</dbReference>
<sequence length="339" mass="36076">MALKLANNAISKLAGAVAANATSLALTPGDGAKYPALGAGDWFPLTVVKSDGSYEVMRCTARNVDTLTVSRAQESTAALAFAAGDRVELRFTSLAAFNLPYLPSSGGTVAGPMILATPGANSSLEIGDPGFANTPFIDFHSAGTNNDYDVRMIASGGNATPGNGALDVLAFSTRFGGHIRIKKGFFLYALDGASERQLIGMSNDATPNVDIINSAAGKIRFINQAYNAELLTCDNNGNVWVLGNIVGFSDRRLKSNIKRIKGAMAKVRELVGVTFTRRRSKDKSRHMGFIAQDVEPIVPEVVRTDEKGMKSIAYPNLTALLAEALKELDERVTELEAKQ</sequence>
<organism evidence="4 5">
    <name type="scientific">Burkholderia phage BcepIL02</name>
    <dbReference type="NCBI Taxonomy" id="2886898"/>
    <lineage>
        <taxon>Viruses</taxon>
        <taxon>Duplodnaviria</taxon>
        <taxon>Heunggongvirae</taxon>
        <taxon>Uroviricota</taxon>
        <taxon>Caudoviricetes</taxon>
        <taxon>Lessievirus</taxon>
        <taxon>Lessievirus bcepil02</taxon>
    </lineage>
</organism>
<protein>
    <submittedName>
        <fullName evidence="4">Tail fiber protein</fullName>
    </submittedName>
</protein>
<feature type="domain" description="Peptidase S74" evidence="3">
    <location>
        <begin position="249"/>
        <end position="339"/>
    </location>
</feature>
<dbReference type="InterPro" id="IPR030392">
    <property type="entry name" value="S74_ICA"/>
</dbReference>
<reference evidence="4 5" key="1">
    <citation type="journal article" date="2011" name="J. Bacteriol.">
        <title>Genomes and Characterization of Phages Bcep22 and BcepIL02, Founders of a Novel Phage Type in Burkholderia cenocepacia.</title>
        <authorList>
            <person name="Gill J.J."/>
            <person name="Summer E.J."/>
            <person name="Russell W.K."/>
            <person name="Cologna S.M."/>
            <person name="Carlile T.M."/>
            <person name="Fuller A.C."/>
            <person name="Kitsopoulos K."/>
            <person name="Mebane L.M."/>
            <person name="Parkinson B.N."/>
            <person name="Sullivan D."/>
            <person name="Carmody L.A."/>
            <person name="Gonzalez C.F."/>
            <person name="Lipuma J.J."/>
            <person name="Young R."/>
        </authorList>
    </citation>
    <scope>NUCLEOTIDE SEQUENCE [LARGE SCALE GENOMIC DNA]</scope>
</reference>
<evidence type="ECO:0000259" key="3">
    <source>
        <dbReference type="PROSITE" id="PS51688"/>
    </source>
</evidence>
<dbReference type="OrthoDB" id="27707at10239"/>
<dbReference type="GeneID" id="7943943"/>
<proteinExistence type="predicted"/>
<comment type="subcellular location">
    <subcellularLocation>
        <location evidence="1">Virion</location>
    </subcellularLocation>
</comment>
<evidence type="ECO:0000313" key="4">
    <source>
        <dbReference type="EMBL" id="ACR15052.1"/>
    </source>
</evidence>
<dbReference type="Proteomes" id="UP000001481">
    <property type="component" value="Segment"/>
</dbReference>
<evidence type="ECO:0000256" key="2">
    <source>
        <dbReference type="ARBA" id="ARBA00022732"/>
    </source>
</evidence>
<accession>C5IHQ1</accession>
<evidence type="ECO:0000313" key="5">
    <source>
        <dbReference type="Proteomes" id="UP000001481"/>
    </source>
</evidence>
<keyword evidence="5" id="KW-1185">Reference proteome</keyword>
<name>C5IHQ1_9CAUD</name>
<dbReference type="GO" id="GO:0098015">
    <property type="term" value="C:virus tail"/>
    <property type="evidence" value="ECO:0007669"/>
    <property type="project" value="UniProtKB-KW"/>
</dbReference>
<dbReference type="RefSeq" id="YP_002922731.1">
    <property type="nucleotide sequence ID" value="NC_012743.2"/>
</dbReference>
<dbReference type="KEGG" id="vg:7943943"/>
<dbReference type="Pfam" id="PF13884">
    <property type="entry name" value="Peptidase_S74"/>
    <property type="match status" value="1"/>
</dbReference>
<dbReference type="EMBL" id="FJ937737">
    <property type="protein sequence ID" value="ACR15052.1"/>
    <property type="molecule type" value="Genomic_DNA"/>
</dbReference>
<keyword evidence="2" id="KW-1227">Viral tail protein</keyword>
<evidence type="ECO:0000256" key="1">
    <source>
        <dbReference type="ARBA" id="ARBA00004328"/>
    </source>
</evidence>
<gene>
    <name evidence="4" type="ORF">BcepIL02_gp59</name>
</gene>